<protein>
    <submittedName>
        <fullName evidence="1">Gliding motility-associated C-terminal domain-containing protein</fullName>
    </submittedName>
</protein>
<sequence length="497" mass="56057">MPKKILYCLTLLICFSGYSQKVTLYKQFYGSYDFTMMGNTLNKQANGDPNSCEVLTESSAPLNLSENKPVVAAYLYWSGNGSEKEADLNVKLNGIEVTSERTNYIYLDIDKKYAYFSAFADVTNIVKQFGRGEYTLSDLDLRKHIAKYCGGNYVGWSVVVVYNDADIENNLVGIYDGFESLDEGNPMVNILLDGFRITNAANSKIAFLAWEGDANLSIGEELRINNKIVSNALNPPNNAFNGTNTYTGSTELWNMDLDLYELSDFVEVDDTSLDIKMTTAADVVLINTIVLSVYSVFPDATTFINSYQNYCYQQIVDIEYIVANYKGNHPLKANTPVAFYIDDELIETTETEEEIGIGQQATYNVTLNIPKKFGYRFDLVVSVDDTGNKKGIVYEIDEENNTSQMHINLVKDCPIQKGVSANFDGMNDGFDLSVYQPNELRIYNRYGTEVFTFGKGYTNQWAGQDKNGRELPTGTYYYVFTTRFETFSGYVYLIKEL</sequence>
<keyword evidence="2" id="KW-1185">Reference proteome</keyword>
<dbReference type="Pfam" id="PF13585">
    <property type="entry name" value="CHU_C"/>
    <property type="match status" value="1"/>
</dbReference>
<reference evidence="1 2" key="1">
    <citation type="submission" date="2016-10" db="EMBL/GenBank/DDBJ databases">
        <authorList>
            <person name="de Groot N.N."/>
        </authorList>
    </citation>
    <scope>NUCLEOTIDE SEQUENCE [LARGE SCALE GENOMIC DNA]</scope>
    <source>
        <strain evidence="1 2">CGMCC 1.10825</strain>
    </source>
</reference>
<evidence type="ECO:0000313" key="1">
    <source>
        <dbReference type="EMBL" id="SEH54611.1"/>
    </source>
</evidence>
<name>A0A1H6IYE3_9FLAO</name>
<proteinExistence type="predicted"/>
<dbReference type="OrthoDB" id="1140688at2"/>
<dbReference type="Gene3D" id="2.60.40.10">
    <property type="entry name" value="Immunoglobulins"/>
    <property type="match status" value="1"/>
</dbReference>
<dbReference type="EMBL" id="FNXE01000001">
    <property type="protein sequence ID" value="SEH54611.1"/>
    <property type="molecule type" value="Genomic_DNA"/>
</dbReference>
<accession>A0A1H6IYE3</accession>
<gene>
    <name evidence="1" type="ORF">SAMN02927937_00122</name>
</gene>
<dbReference type="STRING" id="1159016.SAMN02927937_00122"/>
<dbReference type="AlphaFoldDB" id="A0A1H6IYE3"/>
<evidence type="ECO:0000313" key="2">
    <source>
        <dbReference type="Proteomes" id="UP000199634"/>
    </source>
</evidence>
<dbReference type="RefSeq" id="WP_091095263.1">
    <property type="nucleotide sequence ID" value="NZ_FNXE01000001.1"/>
</dbReference>
<organism evidence="1 2">
    <name type="scientific">Paenimyroides marinum</name>
    <dbReference type="NCBI Taxonomy" id="1159016"/>
    <lineage>
        <taxon>Bacteria</taxon>
        <taxon>Pseudomonadati</taxon>
        <taxon>Bacteroidota</taxon>
        <taxon>Flavobacteriia</taxon>
        <taxon>Flavobacteriales</taxon>
        <taxon>Flavobacteriaceae</taxon>
        <taxon>Paenimyroides</taxon>
    </lineage>
</organism>
<dbReference type="Proteomes" id="UP000199634">
    <property type="component" value="Unassembled WGS sequence"/>
</dbReference>
<dbReference type="InterPro" id="IPR013783">
    <property type="entry name" value="Ig-like_fold"/>
</dbReference>